<name>A0A6C0B781_9ZZZZ</name>
<dbReference type="EMBL" id="MN739089">
    <property type="protein sequence ID" value="QHS87910.1"/>
    <property type="molecule type" value="Genomic_DNA"/>
</dbReference>
<proteinExistence type="predicted"/>
<evidence type="ECO:0000313" key="1">
    <source>
        <dbReference type="EMBL" id="QHS87910.1"/>
    </source>
</evidence>
<sequence>MSENIIVPEKKQYIRDMGPITDGEYISFQNDVNYAINMLGHVNLDIYLDASGTVFAQDASGNPFQNVLIKRMAYTYPSIDASGNIVDGLFELWFYNNTYWSNVDANNTLYWYYVVGIYPKVIYQFS</sequence>
<reference evidence="1" key="1">
    <citation type="journal article" date="2020" name="Nature">
        <title>Giant virus diversity and host interactions through global metagenomics.</title>
        <authorList>
            <person name="Schulz F."/>
            <person name="Roux S."/>
            <person name="Paez-Espino D."/>
            <person name="Jungbluth S."/>
            <person name="Walsh D.A."/>
            <person name="Denef V.J."/>
            <person name="McMahon K.D."/>
            <person name="Konstantinidis K.T."/>
            <person name="Eloe-Fadrosh E.A."/>
            <person name="Kyrpides N.C."/>
            <person name="Woyke T."/>
        </authorList>
    </citation>
    <scope>NUCLEOTIDE SEQUENCE</scope>
    <source>
        <strain evidence="1">GVMAG-M-3300010158-13</strain>
    </source>
</reference>
<protein>
    <submittedName>
        <fullName evidence="1">Uncharacterized protein</fullName>
    </submittedName>
</protein>
<dbReference type="AlphaFoldDB" id="A0A6C0B781"/>
<organism evidence="1">
    <name type="scientific">viral metagenome</name>
    <dbReference type="NCBI Taxonomy" id="1070528"/>
    <lineage>
        <taxon>unclassified sequences</taxon>
        <taxon>metagenomes</taxon>
        <taxon>organismal metagenomes</taxon>
    </lineage>
</organism>
<accession>A0A6C0B781</accession>